<dbReference type="InterPro" id="IPR007048">
    <property type="entry name" value="IraD/Gp25-like"/>
</dbReference>
<dbReference type="Proteomes" id="UP000221110">
    <property type="component" value="Segment"/>
</dbReference>
<dbReference type="SUPFAM" id="SSF160719">
    <property type="entry name" value="gpW/gp25-like"/>
    <property type="match status" value="1"/>
</dbReference>
<dbReference type="RefSeq" id="YP_009613020.1">
    <property type="nucleotide sequence ID" value="NC_042019.1"/>
</dbReference>
<dbReference type="KEGG" id="vg:40089390"/>
<evidence type="ECO:0000313" key="2">
    <source>
        <dbReference type="EMBL" id="ASU00569.1"/>
    </source>
</evidence>
<organism evidence="2 3">
    <name type="scientific">Aeromonas phage AS-gz</name>
    <dbReference type="NCBI Taxonomy" id="2026082"/>
    <lineage>
        <taxon>Viruses</taxon>
        <taxon>Duplodnaviria</taxon>
        <taxon>Heunggongvirae</taxon>
        <taxon>Uroviricota</taxon>
        <taxon>Caudoviricetes</taxon>
        <taxon>Pantevenvirales</taxon>
        <taxon>Straboviridae</taxon>
        <taxon>Tulanevirus</taxon>
        <taxon>Tulanevirus asgz</taxon>
    </lineage>
</organism>
<sequence>MNINLLYTDLDPDLNKSWDNDASMTRGARAVKNSIIGIVSTPIGARPFNPYFGCDLPDQLFENITPLVIDTVRRNIQTAIRNFEPRVYNLQVDSTGNYDNNELIVTIRFSIIDNPAVIDEIKMKLSN</sequence>
<evidence type="ECO:0000259" key="1">
    <source>
        <dbReference type="Pfam" id="PF04965"/>
    </source>
</evidence>
<dbReference type="Pfam" id="PF04965">
    <property type="entry name" value="GPW_gp25"/>
    <property type="match status" value="1"/>
</dbReference>
<dbReference type="EMBL" id="MF479730">
    <property type="protein sequence ID" value="ASU00569.1"/>
    <property type="molecule type" value="Genomic_DNA"/>
</dbReference>
<name>A0A223LGF0_9CAUD</name>
<dbReference type="Gene3D" id="3.10.450.40">
    <property type="match status" value="1"/>
</dbReference>
<keyword evidence="3" id="KW-1185">Reference proteome</keyword>
<protein>
    <submittedName>
        <fullName evidence="2">Baseplate wedge subunit</fullName>
    </submittedName>
</protein>
<reference evidence="2 3" key="1">
    <citation type="submission" date="2017-07" db="EMBL/GenBank/DDBJ databases">
        <title>In vitro design and evaluation of phage cocktails against multidrug-resistant Aeromonas salmonicida.</title>
        <authorList>
            <person name="Chen L."/>
            <person name="Yuan S."/>
            <person name="Ma Y."/>
        </authorList>
    </citation>
    <scope>NUCLEOTIDE SEQUENCE [LARGE SCALE GENOMIC DNA]</scope>
</reference>
<evidence type="ECO:0000313" key="3">
    <source>
        <dbReference type="Proteomes" id="UP000221110"/>
    </source>
</evidence>
<dbReference type="GeneID" id="40089390"/>
<accession>A0A223LGF0</accession>
<proteinExistence type="predicted"/>
<feature type="domain" description="IraD/Gp25-like" evidence="1">
    <location>
        <begin position="27"/>
        <end position="115"/>
    </location>
</feature>